<dbReference type="Proteomes" id="UP001497382">
    <property type="component" value="Unassembled WGS sequence"/>
</dbReference>
<proteinExistence type="predicted"/>
<comment type="caution">
    <text evidence="1">The sequence shown here is derived from an EMBL/GenBank/DDBJ whole genome shotgun (WGS) entry which is preliminary data.</text>
</comment>
<sequence>MDVTSLNRKRGNIKGQVTRLANALQDKNVTELTMAELQAQLDVVLKLQEKFEILKSDYYKNANETEFSEAEVALDSIEEDL</sequence>
<dbReference type="EMBL" id="CAXIEN010000406">
    <property type="protein sequence ID" value="CAL1296840.1"/>
    <property type="molecule type" value="Genomic_DNA"/>
</dbReference>
<gene>
    <name evidence="1" type="ORF">LARSCL_LOCUS19963</name>
</gene>
<keyword evidence="2" id="KW-1185">Reference proteome</keyword>
<dbReference type="AlphaFoldDB" id="A0AAV2BLR9"/>
<name>A0AAV2BLR9_9ARAC</name>
<protein>
    <submittedName>
        <fullName evidence="1">Uncharacterized protein</fullName>
    </submittedName>
</protein>
<organism evidence="1 2">
    <name type="scientific">Larinioides sclopetarius</name>
    <dbReference type="NCBI Taxonomy" id="280406"/>
    <lineage>
        <taxon>Eukaryota</taxon>
        <taxon>Metazoa</taxon>
        <taxon>Ecdysozoa</taxon>
        <taxon>Arthropoda</taxon>
        <taxon>Chelicerata</taxon>
        <taxon>Arachnida</taxon>
        <taxon>Araneae</taxon>
        <taxon>Araneomorphae</taxon>
        <taxon>Entelegynae</taxon>
        <taxon>Araneoidea</taxon>
        <taxon>Araneidae</taxon>
        <taxon>Larinioides</taxon>
    </lineage>
</organism>
<evidence type="ECO:0000313" key="2">
    <source>
        <dbReference type="Proteomes" id="UP001497382"/>
    </source>
</evidence>
<reference evidence="1 2" key="1">
    <citation type="submission" date="2024-04" db="EMBL/GenBank/DDBJ databases">
        <authorList>
            <person name="Rising A."/>
            <person name="Reimegard J."/>
            <person name="Sonavane S."/>
            <person name="Akerstrom W."/>
            <person name="Nylinder S."/>
            <person name="Hedman E."/>
            <person name="Kallberg Y."/>
        </authorList>
    </citation>
    <scope>NUCLEOTIDE SEQUENCE [LARGE SCALE GENOMIC DNA]</scope>
</reference>
<evidence type="ECO:0000313" key="1">
    <source>
        <dbReference type="EMBL" id="CAL1296840.1"/>
    </source>
</evidence>
<accession>A0AAV2BLR9</accession>